<accession>A0AAJ2MLJ4</accession>
<comment type="caution">
    <text evidence="2">The sequence shown here is derived from an EMBL/GenBank/DDBJ whole genome shotgun (WGS) entry which is preliminary data.</text>
</comment>
<keyword evidence="1" id="KW-0812">Transmembrane</keyword>
<keyword evidence="1" id="KW-0472">Membrane</keyword>
<evidence type="ECO:0000313" key="2">
    <source>
        <dbReference type="EMBL" id="MDT2666153.1"/>
    </source>
</evidence>
<keyword evidence="1" id="KW-1133">Transmembrane helix</keyword>
<dbReference type="AlphaFoldDB" id="A0AAJ2MLJ4"/>
<proteinExistence type="predicted"/>
<sequence length="538" mass="59969">MNIEKKRQLRNILILSLLTLIGVTFAFTAFNQQVINDREIENRPEAGGRVHDYFNRNTENKDVFVENYGQTPIMVRIKLSEFMEYQERGQTSWNQVAGGSRTDVGSWTTYKPESGNINNRAGDSAAFNTYSNLTFGWTRGGEPAPWYLPTFNLNARDLTTAAAGHARDYLVDGATHPGEGTDNYRQEGYTYTNDSQAPWPGSLASRQTVQNMPESRPPVTLEEYLELSAPDLVGGAFWVMDEETGWAYWSQALQPGQATSYFIDAAVMTAETKAITGSYYYAIHVDSELISLEETFSDEGEDDSANLTQMLSIIRMLADGFAGNPPPTVDVPVSKLNFSNFNQGQRFKTSGQQFIYLGGGGGTHMIMRTHTLRNVSWNDHREALKEWYDDLNEDLKEIVVPVLIPERDAVPTVALEAVEWQENMSFGPRWLPSNFENLGAVSSDRTERNSAGVKQAFALSLADVVALTEDGRAFPNPRLRLGGSDEWWFLRTPAALGQSWGIDNRSGTSFGQLSTYRTDISGRTGGLRPALLVQPPRI</sequence>
<dbReference type="RefSeq" id="WP_311793242.1">
    <property type="nucleotide sequence ID" value="NZ_JARPXS010000002.1"/>
</dbReference>
<evidence type="ECO:0000256" key="1">
    <source>
        <dbReference type="SAM" id="Phobius"/>
    </source>
</evidence>
<name>A0AAJ2MLJ4_9LACT</name>
<feature type="transmembrane region" description="Helical" evidence="1">
    <location>
        <begin position="12"/>
        <end position="30"/>
    </location>
</feature>
<gene>
    <name evidence="2" type="ORF">P7D34_02755</name>
</gene>
<reference evidence="2" key="1">
    <citation type="submission" date="2023-03" db="EMBL/GenBank/DDBJ databases">
        <authorList>
            <person name="Shen W."/>
            <person name="Cai J."/>
        </authorList>
    </citation>
    <scope>NUCLEOTIDE SEQUENCE</scope>
    <source>
        <strain evidence="2">Y3</strain>
    </source>
</reference>
<dbReference type="Proteomes" id="UP001257962">
    <property type="component" value="Unassembled WGS sequence"/>
</dbReference>
<evidence type="ECO:0000313" key="3">
    <source>
        <dbReference type="Proteomes" id="UP001257962"/>
    </source>
</evidence>
<organism evidence="2 3">
    <name type="scientific">Lactococcus petauri</name>
    <dbReference type="NCBI Taxonomy" id="1940789"/>
    <lineage>
        <taxon>Bacteria</taxon>
        <taxon>Bacillati</taxon>
        <taxon>Bacillota</taxon>
        <taxon>Bacilli</taxon>
        <taxon>Lactobacillales</taxon>
        <taxon>Streptococcaceae</taxon>
        <taxon>Lactococcus</taxon>
    </lineage>
</organism>
<dbReference type="EMBL" id="JARPYC010000002">
    <property type="protein sequence ID" value="MDT2666153.1"/>
    <property type="molecule type" value="Genomic_DNA"/>
</dbReference>
<protein>
    <submittedName>
        <fullName evidence="2">Uncharacterized protein</fullName>
    </submittedName>
</protein>